<evidence type="ECO:0000313" key="3">
    <source>
        <dbReference type="Proteomes" id="UP000188602"/>
    </source>
</evidence>
<accession>A0A1V3JQU3</accession>
<dbReference type="AlphaFoldDB" id="A0A1V3JQU3"/>
<dbReference type="STRING" id="1907939.BKL49_06320"/>
<dbReference type="Proteomes" id="UP000188602">
    <property type="component" value="Unassembled WGS sequence"/>
</dbReference>
<dbReference type="RefSeq" id="WP_077423782.1">
    <property type="nucleotide sequence ID" value="NZ_MLHQ01000014.1"/>
</dbReference>
<proteinExistence type="predicted"/>
<name>A0A1V3JQU3_9PAST</name>
<dbReference type="EMBL" id="MLHQ01000014">
    <property type="protein sequence ID" value="OOF58760.1"/>
    <property type="molecule type" value="Genomic_DNA"/>
</dbReference>
<dbReference type="OrthoDB" id="58662at2"/>
<keyword evidence="1" id="KW-0732">Signal</keyword>
<reference evidence="2 3" key="1">
    <citation type="submission" date="2016-10" db="EMBL/GenBank/DDBJ databases">
        <title>Rodentibacter gen. nov. and new species.</title>
        <authorList>
            <person name="Christensen H."/>
        </authorList>
    </citation>
    <scope>NUCLEOTIDE SEQUENCE [LARGE SCALE GENOMIC DNA]</scope>
    <source>
        <strain evidence="2 3">Ac151</strain>
    </source>
</reference>
<feature type="signal peptide" evidence="1">
    <location>
        <begin position="1"/>
        <end position="18"/>
    </location>
</feature>
<evidence type="ECO:0000313" key="2">
    <source>
        <dbReference type="EMBL" id="OOF58760.1"/>
    </source>
</evidence>
<keyword evidence="3" id="KW-1185">Reference proteome</keyword>
<sequence length="386" mass="42775">MKKSLILTFALISNMALAEIQLSPYPLNVGEARQVEAGDNEGLIVINQKGELWQVQGEKTQLLMENVSPKIAPKAGYERIALADNQGNFTLWTTGKIYRSTIPMAENATMQPLAFATIGVVKQENGYKLARIETEGENAKITALTAQNVLPDARPLQVNFNGDDHKQGHIAIFAEPDSETYQHGVLGDNMEAKTLLYVERHTLEPLAESLSQKGLVFEANQLSVLTKNNQSRLVGVMSGNGEGGRTVLVGLTNGKLTIEAESQPLPSNRWQSPFVFNQHLYAVQMPHLLGRLVEYRQNGKWLNESEIEKGLSNHRYGTYETNLAATTSNFAVIPQYGYTQVSIMDKQGILTKLPKKLPAEIIKSVADKNQVYLLLNNGQIWTVEDK</sequence>
<evidence type="ECO:0000256" key="1">
    <source>
        <dbReference type="SAM" id="SignalP"/>
    </source>
</evidence>
<comment type="caution">
    <text evidence="2">The sequence shown here is derived from an EMBL/GenBank/DDBJ whole genome shotgun (WGS) entry which is preliminary data.</text>
</comment>
<gene>
    <name evidence="2" type="ORF">BKL49_06320</name>
</gene>
<protein>
    <submittedName>
        <fullName evidence="2">Uncharacterized protein</fullName>
    </submittedName>
</protein>
<feature type="chain" id="PRO_5012640872" evidence="1">
    <location>
        <begin position="19"/>
        <end position="386"/>
    </location>
</feature>
<organism evidence="2 3">
    <name type="scientific">Rodentibacter myodis</name>
    <dbReference type="NCBI Taxonomy" id="1907939"/>
    <lineage>
        <taxon>Bacteria</taxon>
        <taxon>Pseudomonadati</taxon>
        <taxon>Pseudomonadota</taxon>
        <taxon>Gammaproteobacteria</taxon>
        <taxon>Pasteurellales</taxon>
        <taxon>Pasteurellaceae</taxon>
        <taxon>Rodentibacter</taxon>
    </lineage>
</organism>